<gene>
    <name evidence="2" type="ORF">HHK36_017116</name>
</gene>
<feature type="region of interest" description="Disordered" evidence="1">
    <location>
        <begin position="84"/>
        <end position="104"/>
    </location>
</feature>
<dbReference type="Proteomes" id="UP000655225">
    <property type="component" value="Unassembled WGS sequence"/>
</dbReference>
<comment type="caution">
    <text evidence="2">The sequence shown here is derived from an EMBL/GenBank/DDBJ whole genome shotgun (WGS) entry which is preliminary data.</text>
</comment>
<dbReference type="AlphaFoldDB" id="A0A834Z2K7"/>
<reference evidence="2 3" key="1">
    <citation type="submission" date="2020-04" db="EMBL/GenBank/DDBJ databases">
        <title>Plant Genome Project.</title>
        <authorList>
            <person name="Zhang R.-G."/>
        </authorList>
    </citation>
    <scope>NUCLEOTIDE SEQUENCE [LARGE SCALE GENOMIC DNA]</scope>
    <source>
        <strain evidence="2">YNK0</strain>
        <tissue evidence="2">Leaf</tissue>
    </source>
</reference>
<sequence>MKQHLAGVKGQVESCKKVSYDVRFRMKEALNNIIQVRKDNQDAYEDNNPYDPSMSQFKGDLEEDANEVEEIPQNRMSNRVISISEGGSTGRKKTKGNMQGNGKGKTKVEGLGIDAYFAPRTTPGSQPSIKSVLATKEIISYDHEMKGKDKRRCFFIALQYVDLMDDCVNGKKLCRGCVNGCYV</sequence>
<dbReference type="EMBL" id="JABCRI010000011">
    <property type="protein sequence ID" value="KAF8398190.1"/>
    <property type="molecule type" value="Genomic_DNA"/>
</dbReference>
<dbReference type="OrthoDB" id="2442898at2759"/>
<accession>A0A834Z2K7</accession>
<evidence type="ECO:0000313" key="3">
    <source>
        <dbReference type="Proteomes" id="UP000655225"/>
    </source>
</evidence>
<keyword evidence="3" id="KW-1185">Reference proteome</keyword>
<protein>
    <submittedName>
        <fullName evidence="2">Uncharacterized protein</fullName>
    </submittedName>
</protein>
<proteinExistence type="predicted"/>
<name>A0A834Z2K7_TETSI</name>
<organism evidence="2 3">
    <name type="scientific">Tetracentron sinense</name>
    <name type="common">Spur-leaf</name>
    <dbReference type="NCBI Taxonomy" id="13715"/>
    <lineage>
        <taxon>Eukaryota</taxon>
        <taxon>Viridiplantae</taxon>
        <taxon>Streptophyta</taxon>
        <taxon>Embryophyta</taxon>
        <taxon>Tracheophyta</taxon>
        <taxon>Spermatophyta</taxon>
        <taxon>Magnoliopsida</taxon>
        <taxon>Trochodendrales</taxon>
        <taxon>Trochodendraceae</taxon>
        <taxon>Tetracentron</taxon>
    </lineage>
</organism>
<evidence type="ECO:0000256" key="1">
    <source>
        <dbReference type="SAM" id="MobiDB-lite"/>
    </source>
</evidence>
<evidence type="ECO:0000313" key="2">
    <source>
        <dbReference type="EMBL" id="KAF8398190.1"/>
    </source>
</evidence>